<dbReference type="InterPro" id="IPR039524">
    <property type="entry name" value="PIGO/GPI13"/>
</dbReference>
<dbReference type="AlphaFoldDB" id="A0A1L8DJZ9"/>
<dbReference type="Gene3D" id="3.40.720.10">
    <property type="entry name" value="Alkaline Phosphatase, subunit A"/>
    <property type="match status" value="1"/>
</dbReference>
<feature type="transmembrane region" description="Helical" evidence="11">
    <location>
        <begin position="511"/>
        <end position="528"/>
    </location>
</feature>
<comment type="subcellular location">
    <subcellularLocation>
        <location evidence="1">Endoplasmic reticulum membrane</location>
        <topology evidence="1">Multi-pass membrane protein</topology>
    </subcellularLocation>
</comment>
<dbReference type="SUPFAM" id="SSF53649">
    <property type="entry name" value="Alkaline phosphatase-like"/>
    <property type="match status" value="1"/>
</dbReference>
<dbReference type="EMBL" id="GFDF01007301">
    <property type="protein sequence ID" value="JAV06783.1"/>
    <property type="molecule type" value="Transcribed_RNA"/>
</dbReference>
<dbReference type="InterPro" id="IPR037675">
    <property type="entry name" value="PIG-O_N"/>
</dbReference>
<keyword evidence="10" id="KW-0325">Glycoprotein</keyword>
<feature type="transmembrane region" description="Helical" evidence="11">
    <location>
        <begin position="447"/>
        <end position="466"/>
    </location>
</feature>
<feature type="transmembrane region" description="Helical" evidence="11">
    <location>
        <begin position="800"/>
        <end position="828"/>
    </location>
</feature>
<proteinExistence type="inferred from homology"/>
<reference evidence="13" key="1">
    <citation type="submission" date="2016-12" db="EMBL/GenBank/DDBJ databases">
        <title>An insight into the sialome and mialome of the sand fly, Nyssomyia neivai.</title>
        <authorList>
            <person name="Sebastian V."/>
            <person name="Goulart T.M."/>
            <person name="Oliveira W."/>
            <person name="Calvo E."/>
            <person name="Oliveira L.F."/>
            <person name="Pinto M.C."/>
            <person name="Rosselino A.M."/>
            <person name="Ribeiro J.M."/>
        </authorList>
    </citation>
    <scope>NUCLEOTIDE SEQUENCE</scope>
</reference>
<comment type="pathway">
    <text evidence="2">Glycolipid biosynthesis; glycosylphosphatidylinositol-anchor biosynthesis.</text>
</comment>
<organism evidence="13">
    <name type="scientific">Nyssomyia neivai</name>
    <dbReference type="NCBI Taxonomy" id="330878"/>
    <lineage>
        <taxon>Eukaryota</taxon>
        <taxon>Metazoa</taxon>
        <taxon>Ecdysozoa</taxon>
        <taxon>Arthropoda</taxon>
        <taxon>Hexapoda</taxon>
        <taxon>Insecta</taxon>
        <taxon>Pterygota</taxon>
        <taxon>Neoptera</taxon>
        <taxon>Endopterygota</taxon>
        <taxon>Diptera</taxon>
        <taxon>Nematocera</taxon>
        <taxon>Psychodoidea</taxon>
        <taxon>Psychodidae</taxon>
        <taxon>Nyssomyia</taxon>
    </lineage>
</organism>
<dbReference type="PANTHER" id="PTHR23071:SF1">
    <property type="entry name" value="GPI ETHANOLAMINE PHOSPHATE TRANSFERASE 3"/>
    <property type="match status" value="1"/>
</dbReference>
<dbReference type="GO" id="GO:0051377">
    <property type="term" value="F:mannose-ethanolamine phosphotransferase activity"/>
    <property type="evidence" value="ECO:0007669"/>
    <property type="project" value="InterPro"/>
</dbReference>
<evidence type="ECO:0000259" key="12">
    <source>
        <dbReference type="Pfam" id="PF19316"/>
    </source>
</evidence>
<evidence type="ECO:0000256" key="11">
    <source>
        <dbReference type="SAM" id="Phobius"/>
    </source>
</evidence>
<accession>A0A1L8DJZ9</accession>
<feature type="transmembrane region" description="Helical" evidence="11">
    <location>
        <begin position="667"/>
        <end position="686"/>
    </location>
</feature>
<evidence type="ECO:0000256" key="4">
    <source>
        <dbReference type="ARBA" id="ARBA00022502"/>
    </source>
</evidence>
<keyword evidence="8 11" id="KW-1133">Transmembrane helix</keyword>
<dbReference type="UniPathway" id="UPA00196"/>
<feature type="transmembrane region" description="Helical" evidence="11">
    <location>
        <begin position="834"/>
        <end position="852"/>
    </location>
</feature>
<feature type="domain" description="GPI ethanolamine phosphate transferase 2 C-terminal" evidence="12">
    <location>
        <begin position="849"/>
        <end position="1060"/>
    </location>
</feature>
<dbReference type="GO" id="GO:0006506">
    <property type="term" value="P:GPI anchor biosynthetic process"/>
    <property type="evidence" value="ECO:0007669"/>
    <property type="project" value="UniProtKB-UniPathway"/>
</dbReference>
<evidence type="ECO:0000256" key="9">
    <source>
        <dbReference type="ARBA" id="ARBA00023136"/>
    </source>
</evidence>
<feature type="transmembrane region" description="Helical" evidence="11">
    <location>
        <begin position="478"/>
        <end position="499"/>
    </location>
</feature>
<evidence type="ECO:0000256" key="8">
    <source>
        <dbReference type="ARBA" id="ARBA00022989"/>
    </source>
</evidence>
<keyword evidence="5" id="KW-0808">Transferase</keyword>
<dbReference type="InterPro" id="IPR045687">
    <property type="entry name" value="PIGG/GPI7_C"/>
</dbReference>
<evidence type="ECO:0000256" key="3">
    <source>
        <dbReference type="ARBA" id="ARBA00008695"/>
    </source>
</evidence>
<keyword evidence="4" id="KW-0337">GPI-anchor biosynthesis</keyword>
<feature type="transmembrane region" description="Helical" evidence="11">
    <location>
        <begin position="864"/>
        <end position="883"/>
    </location>
</feature>
<dbReference type="InterPro" id="IPR017850">
    <property type="entry name" value="Alkaline_phosphatase_core_sf"/>
</dbReference>
<name>A0A1L8DJZ9_9DIPT</name>
<dbReference type="GO" id="GO:0005789">
    <property type="term" value="C:endoplasmic reticulum membrane"/>
    <property type="evidence" value="ECO:0007669"/>
    <property type="project" value="UniProtKB-SubCell"/>
</dbReference>
<evidence type="ECO:0000256" key="5">
    <source>
        <dbReference type="ARBA" id="ARBA00022679"/>
    </source>
</evidence>
<dbReference type="CDD" id="cd16023">
    <property type="entry name" value="GPI_EPT_3"/>
    <property type="match status" value="1"/>
</dbReference>
<keyword evidence="9 11" id="KW-0472">Membrane</keyword>
<feature type="transmembrane region" description="Helical" evidence="11">
    <location>
        <begin position="548"/>
        <end position="566"/>
    </location>
</feature>
<evidence type="ECO:0000256" key="6">
    <source>
        <dbReference type="ARBA" id="ARBA00022692"/>
    </source>
</evidence>
<comment type="similarity">
    <text evidence="3">Belongs to the PIGG/PIGN/PIGO family. PIGO subfamily.</text>
</comment>
<dbReference type="InterPro" id="IPR002591">
    <property type="entry name" value="Phosphodiest/P_Trfase"/>
</dbReference>
<feature type="transmembrane region" description="Helical" evidence="11">
    <location>
        <begin position="912"/>
        <end position="945"/>
    </location>
</feature>
<protein>
    <submittedName>
        <fullName evidence="13">Putative glycosylphosphatidylinositol anchor synthesis protein</fullName>
    </submittedName>
</protein>
<sequence>MERYWRYFLVLVWIGYTLFCGIQIFSHGFLLTRVVQKERNTCIPDICPPGEAQCTSTTKINQYLNNVNLSDSICLPKKSRVILLIIDALKYDFGIYDPGLRKPLAYQNRMPIFSEILHKYPQKSRMMKFMADPPTTTLQRLKGLTTGSLPTFIDIGANFASPEINEDNIIDQIVGQNLSAVFLGDSTWTDLFPGRFKRTYSYPSFNIFDLDTVDRRIEKHLPGELEKNDWDLLVAHFLGVDHCGHKHGPLHREMTRKLTEMDTMVRGVIDGMANDTILLVIGDHGMTSSGDHGGDSADELTSLLFAHTKGDNFVAMQNISQMQQIDLVPTLAAIFGVPIPYSNLGTINVNLLPQPTDVPRLETLLLHLWQNAKQIQRYFQHYALTNIGTFRSDHIDDLENKFLVLSHRVNSIYSHAAYMNFAQDLQHHLKSILTTCHDIWVHFDAEAMTNGLLIAILTVCACFLLFQNLKIRQLERLFTTSMVAFIYASNFICITAIGALKWISGNAMDSIMLYMAAFNILILTLFIIQQWTQIVENWSEIGKFSNILTRTMYLVFLSVFFSNSFIIEEPKILTYLICGMVVHVLYELKKTFVPKDERNDARRQTKFVQTICTSLPMQLMGLACAAMVCLRVTYIFFRCREEHGNCSEFARNDTATGGIEGMTRRKLDLIAVVAVALFATIARIYLRSCGNLTGFSWNTILARYGPTLGAICTSGYFLLSPRIGKSSGIPQIHIDAMAWIVAGVVILQLIVLAFRPLMTYVVPQGVQDDVDVATGRMIPDLFRKLKTIYREGRGKRKIPIICGLGTAYSSIIVSYAVIFTILLCLLLGTKAALGLFTTIVVAVVFIILTGILRYQTAKSLESCLQPTFTTLLIWLLLIHYTFYTTSHQTTLSQIDWHPAFVGRTAYHDHNNIISAFLVIITTFCGPVLFGAIFPLISLAPFFIYSAMPNLAQHHKDVVSERHTERLKTTNNVEYRKVNISRADEVTGEDEENVEVLEYDITKGELNLFENEALFIGAIFKSACQLMALQGLRIFCSMLACTIHCRHLMVWKIFAPRFIYEGISTYILLGAILVSYLMLIRIHKAVVNLIIKCTKLN</sequence>
<dbReference type="PANTHER" id="PTHR23071">
    <property type="entry name" value="PHOSPHATIDYLINOSITOL GLYCAN"/>
    <property type="match status" value="1"/>
</dbReference>
<dbReference type="Pfam" id="PF19316">
    <property type="entry name" value="PIGO_PIGG"/>
    <property type="match status" value="1"/>
</dbReference>
<evidence type="ECO:0000256" key="1">
    <source>
        <dbReference type="ARBA" id="ARBA00004477"/>
    </source>
</evidence>
<evidence type="ECO:0000256" key="7">
    <source>
        <dbReference type="ARBA" id="ARBA00022824"/>
    </source>
</evidence>
<evidence type="ECO:0000256" key="2">
    <source>
        <dbReference type="ARBA" id="ARBA00004687"/>
    </source>
</evidence>
<keyword evidence="6 11" id="KW-0812">Transmembrane</keyword>
<evidence type="ECO:0000313" key="13">
    <source>
        <dbReference type="EMBL" id="JAV06783.1"/>
    </source>
</evidence>
<feature type="transmembrane region" description="Helical" evidence="11">
    <location>
        <begin position="736"/>
        <end position="754"/>
    </location>
</feature>
<evidence type="ECO:0000256" key="10">
    <source>
        <dbReference type="ARBA" id="ARBA00023180"/>
    </source>
</evidence>
<feature type="transmembrane region" description="Helical" evidence="11">
    <location>
        <begin position="7"/>
        <end position="30"/>
    </location>
</feature>
<keyword evidence="7" id="KW-0256">Endoplasmic reticulum</keyword>
<feature type="transmembrane region" description="Helical" evidence="11">
    <location>
        <begin position="1062"/>
        <end position="1081"/>
    </location>
</feature>
<dbReference type="Pfam" id="PF01663">
    <property type="entry name" value="Phosphodiest"/>
    <property type="match status" value="1"/>
</dbReference>